<evidence type="ECO:0000313" key="1">
    <source>
        <dbReference type="EMBL" id="MBP1999082.1"/>
    </source>
</evidence>
<dbReference type="EMBL" id="JAGGLD010000001">
    <property type="protein sequence ID" value="MBP1999082.1"/>
    <property type="molecule type" value="Genomic_DNA"/>
</dbReference>
<keyword evidence="2" id="KW-1185">Reference proteome</keyword>
<dbReference type="InterPro" id="IPR014934">
    <property type="entry name" value="DUF1806"/>
</dbReference>
<dbReference type="Gene3D" id="2.70.180.10">
    <property type="entry name" value="Hypothetical protein YojF"/>
    <property type="match status" value="1"/>
</dbReference>
<evidence type="ECO:0000313" key="2">
    <source>
        <dbReference type="Proteomes" id="UP001519288"/>
    </source>
</evidence>
<dbReference type="Pfam" id="PF08830">
    <property type="entry name" value="DUF1806"/>
    <property type="match status" value="1"/>
</dbReference>
<name>A0ABS4JBJ6_9BACL</name>
<comment type="caution">
    <text evidence="1">The sequence shown here is derived from an EMBL/GenBank/DDBJ whole genome shotgun (WGS) entry which is preliminary data.</text>
</comment>
<protein>
    <recommendedName>
        <fullName evidence="3">DUF1806 family protein</fullName>
    </recommendedName>
</protein>
<dbReference type="RefSeq" id="WP_209858221.1">
    <property type="nucleotide sequence ID" value="NZ_JAGGLD010000001.1"/>
</dbReference>
<sequence>MQVIHKEEVQHRIDSWQDQDLYVHLEMTMGAYAAHFDSNKQPAANFLTNAVVRYSHGTIAGDGPFYRVGLKMDHGWIYTEGLTEWDETDADQLILAGHDAQGKLVVSLQLSREPF</sequence>
<proteinExistence type="predicted"/>
<dbReference type="Proteomes" id="UP001519288">
    <property type="component" value="Unassembled WGS sequence"/>
</dbReference>
<gene>
    <name evidence="1" type="ORF">J2Z69_000101</name>
</gene>
<accession>A0ABS4JBJ6</accession>
<dbReference type="InterPro" id="IPR036492">
    <property type="entry name" value="YojF_sf"/>
</dbReference>
<dbReference type="SUPFAM" id="SSF89442">
    <property type="entry name" value="Hypothetical protein YojF"/>
    <property type="match status" value="1"/>
</dbReference>
<reference evidence="1 2" key="1">
    <citation type="submission" date="2021-03" db="EMBL/GenBank/DDBJ databases">
        <title>Genomic Encyclopedia of Type Strains, Phase IV (KMG-IV): sequencing the most valuable type-strain genomes for metagenomic binning, comparative biology and taxonomic classification.</title>
        <authorList>
            <person name="Goeker M."/>
        </authorList>
    </citation>
    <scope>NUCLEOTIDE SEQUENCE [LARGE SCALE GENOMIC DNA]</scope>
    <source>
        <strain evidence="1 2">DSM 26806</strain>
    </source>
</reference>
<evidence type="ECO:0008006" key="3">
    <source>
        <dbReference type="Google" id="ProtNLM"/>
    </source>
</evidence>
<organism evidence="1 2">
    <name type="scientific">Paenibacillus shirakamiensis</name>
    <dbReference type="NCBI Taxonomy" id="1265935"/>
    <lineage>
        <taxon>Bacteria</taxon>
        <taxon>Bacillati</taxon>
        <taxon>Bacillota</taxon>
        <taxon>Bacilli</taxon>
        <taxon>Bacillales</taxon>
        <taxon>Paenibacillaceae</taxon>
        <taxon>Paenibacillus</taxon>
    </lineage>
</organism>